<organism evidence="1 2">
    <name type="scientific">Trifolium medium</name>
    <dbReference type="NCBI Taxonomy" id="97028"/>
    <lineage>
        <taxon>Eukaryota</taxon>
        <taxon>Viridiplantae</taxon>
        <taxon>Streptophyta</taxon>
        <taxon>Embryophyta</taxon>
        <taxon>Tracheophyta</taxon>
        <taxon>Spermatophyta</taxon>
        <taxon>Magnoliopsida</taxon>
        <taxon>eudicotyledons</taxon>
        <taxon>Gunneridae</taxon>
        <taxon>Pentapetalae</taxon>
        <taxon>rosids</taxon>
        <taxon>fabids</taxon>
        <taxon>Fabales</taxon>
        <taxon>Fabaceae</taxon>
        <taxon>Papilionoideae</taxon>
        <taxon>50 kb inversion clade</taxon>
        <taxon>NPAAA clade</taxon>
        <taxon>Hologalegina</taxon>
        <taxon>IRL clade</taxon>
        <taxon>Trifolieae</taxon>
        <taxon>Trifolium</taxon>
    </lineage>
</organism>
<dbReference type="AlphaFoldDB" id="A0A392TFJ2"/>
<proteinExistence type="predicted"/>
<sequence length="76" mass="8396">MNFGSVNGALRRSTGALRRLVEVAWMVSASCASRRAVWRVALVTKSLHRRVRIDACCANSCGASRIFICSSRALRR</sequence>
<reference evidence="1 2" key="1">
    <citation type="journal article" date="2018" name="Front. Plant Sci.">
        <title>Red Clover (Trifolium pratense) and Zigzag Clover (T. medium) - A Picture of Genomic Similarities and Differences.</title>
        <authorList>
            <person name="Dluhosova J."/>
            <person name="Istvanek J."/>
            <person name="Nedelnik J."/>
            <person name="Repkova J."/>
        </authorList>
    </citation>
    <scope>NUCLEOTIDE SEQUENCE [LARGE SCALE GENOMIC DNA]</scope>
    <source>
        <strain evidence="2">cv. 10/8</strain>
        <tissue evidence="1">Leaf</tissue>
    </source>
</reference>
<evidence type="ECO:0000313" key="2">
    <source>
        <dbReference type="Proteomes" id="UP000265520"/>
    </source>
</evidence>
<keyword evidence="2" id="KW-1185">Reference proteome</keyword>
<evidence type="ECO:0000313" key="1">
    <source>
        <dbReference type="EMBL" id="MCI59692.1"/>
    </source>
</evidence>
<dbReference type="Proteomes" id="UP000265520">
    <property type="component" value="Unassembled WGS sequence"/>
</dbReference>
<accession>A0A392TFJ2</accession>
<protein>
    <submittedName>
        <fullName evidence="1">Uncharacterized protein</fullName>
    </submittedName>
</protein>
<feature type="non-terminal residue" evidence="1">
    <location>
        <position position="76"/>
    </location>
</feature>
<name>A0A392TFJ2_9FABA</name>
<dbReference type="EMBL" id="LXQA010568423">
    <property type="protein sequence ID" value="MCI59692.1"/>
    <property type="molecule type" value="Genomic_DNA"/>
</dbReference>
<comment type="caution">
    <text evidence="1">The sequence shown here is derived from an EMBL/GenBank/DDBJ whole genome shotgun (WGS) entry which is preliminary data.</text>
</comment>